<evidence type="ECO:0000313" key="2">
    <source>
        <dbReference type="Proteomes" id="UP001163846"/>
    </source>
</evidence>
<name>A0AA38NUY8_9AGAR</name>
<comment type="caution">
    <text evidence="1">The sequence shown here is derived from an EMBL/GenBank/DDBJ whole genome shotgun (WGS) entry which is preliminary data.</text>
</comment>
<proteinExistence type="predicted"/>
<sequence length="126" mass="14078">MATTKAYVASRRPAPHLGKALLAAAATHSHLHSTWRREGEGQRGHEVTVVQELLGADEPLSSTLTLRQNPPPTSPIRLELAANFLLRNLSISTSPRTSSYATYLYRLRRERPPTQPIHLEHQQKSL</sequence>
<dbReference type="Proteomes" id="UP001163846">
    <property type="component" value="Unassembled WGS sequence"/>
</dbReference>
<evidence type="ECO:0000313" key="1">
    <source>
        <dbReference type="EMBL" id="KAJ3831036.1"/>
    </source>
</evidence>
<accession>A0AA38NUY8</accession>
<keyword evidence="2" id="KW-1185">Reference proteome</keyword>
<protein>
    <submittedName>
        <fullName evidence="1">Uncharacterized protein</fullName>
    </submittedName>
</protein>
<reference evidence="1" key="1">
    <citation type="submission" date="2022-08" db="EMBL/GenBank/DDBJ databases">
        <authorList>
            <consortium name="DOE Joint Genome Institute"/>
            <person name="Min B."/>
            <person name="Riley R."/>
            <person name="Sierra-Patev S."/>
            <person name="Naranjo-Ortiz M."/>
            <person name="Looney B."/>
            <person name="Konkel Z."/>
            <person name="Slot J.C."/>
            <person name="Sakamoto Y."/>
            <person name="Steenwyk J.L."/>
            <person name="Rokas A."/>
            <person name="Carro J."/>
            <person name="Camarero S."/>
            <person name="Ferreira P."/>
            <person name="Molpeceres G."/>
            <person name="Ruiz-Duenas F.J."/>
            <person name="Serrano A."/>
            <person name="Henrissat B."/>
            <person name="Drula E."/>
            <person name="Hughes K.W."/>
            <person name="Mata J.L."/>
            <person name="Ishikawa N.K."/>
            <person name="Vargas-Isla R."/>
            <person name="Ushijima S."/>
            <person name="Smith C.A."/>
            <person name="Ahrendt S."/>
            <person name="Andreopoulos W."/>
            <person name="He G."/>
            <person name="Labutti K."/>
            <person name="Lipzen A."/>
            <person name="Ng V."/>
            <person name="Sandor L."/>
            <person name="Barry K."/>
            <person name="Martinez A.T."/>
            <person name="Xiao Y."/>
            <person name="Gibbons J.G."/>
            <person name="Terashima K."/>
            <person name="Hibbett D.S."/>
            <person name="Grigoriev I.V."/>
        </authorList>
    </citation>
    <scope>NUCLEOTIDE SEQUENCE</scope>
    <source>
        <strain evidence="1">TFB9207</strain>
    </source>
</reference>
<dbReference type="AlphaFoldDB" id="A0AA38NUY8"/>
<gene>
    <name evidence="1" type="ORF">F5878DRAFT_668013</name>
</gene>
<organism evidence="1 2">
    <name type="scientific">Lentinula raphanica</name>
    <dbReference type="NCBI Taxonomy" id="153919"/>
    <lineage>
        <taxon>Eukaryota</taxon>
        <taxon>Fungi</taxon>
        <taxon>Dikarya</taxon>
        <taxon>Basidiomycota</taxon>
        <taxon>Agaricomycotina</taxon>
        <taxon>Agaricomycetes</taxon>
        <taxon>Agaricomycetidae</taxon>
        <taxon>Agaricales</taxon>
        <taxon>Marasmiineae</taxon>
        <taxon>Omphalotaceae</taxon>
        <taxon>Lentinula</taxon>
    </lineage>
</organism>
<dbReference type="EMBL" id="MU807893">
    <property type="protein sequence ID" value="KAJ3831036.1"/>
    <property type="molecule type" value="Genomic_DNA"/>
</dbReference>